<dbReference type="EMBL" id="FUZZ01000001">
    <property type="protein sequence ID" value="SKC95183.1"/>
    <property type="molecule type" value="Genomic_DNA"/>
</dbReference>
<name>A0A1T5N4M8_9BACT</name>
<proteinExistence type="predicted"/>
<dbReference type="SUPFAM" id="SSF159894">
    <property type="entry name" value="YgaC/TfoX-N like"/>
    <property type="match status" value="1"/>
</dbReference>
<dbReference type="Proteomes" id="UP000190166">
    <property type="component" value="Unassembled WGS sequence"/>
</dbReference>
<dbReference type="InterPro" id="IPR007076">
    <property type="entry name" value="TfoX_N"/>
</dbReference>
<dbReference type="Gene3D" id="3.30.1460.30">
    <property type="entry name" value="YgaC/TfoX-N like chaperone"/>
    <property type="match status" value="1"/>
</dbReference>
<evidence type="ECO:0000313" key="2">
    <source>
        <dbReference type="EMBL" id="SKC95183.1"/>
    </source>
</evidence>
<dbReference type="Pfam" id="PF04993">
    <property type="entry name" value="TfoX_N"/>
    <property type="match status" value="1"/>
</dbReference>
<accession>A0A1T5N4M8</accession>
<keyword evidence="3" id="KW-1185">Reference proteome</keyword>
<dbReference type="AlphaFoldDB" id="A0A1T5N4M8"/>
<sequence>MAYSEKLADKIRQALAAVPHVEEKKMFGRIAFMVNGKMCLTAGPGQMMCRIDPAIHAEAVKKDGCRTVIMKGREYKGFVYVNEDHLSTKKDFNYWVALALEFNKNGKPA</sequence>
<evidence type="ECO:0000313" key="3">
    <source>
        <dbReference type="Proteomes" id="UP000190166"/>
    </source>
</evidence>
<dbReference type="STRING" id="393003.SAMN05660461_0273"/>
<reference evidence="2 3" key="1">
    <citation type="submission" date="2017-02" db="EMBL/GenBank/DDBJ databases">
        <authorList>
            <person name="Peterson S.W."/>
        </authorList>
    </citation>
    <scope>NUCLEOTIDE SEQUENCE [LARGE SCALE GENOMIC DNA]</scope>
    <source>
        <strain evidence="2 3">DSM 18108</strain>
    </source>
</reference>
<organism evidence="2 3">
    <name type="scientific">Chitinophaga ginsengisegetis</name>
    <dbReference type="NCBI Taxonomy" id="393003"/>
    <lineage>
        <taxon>Bacteria</taxon>
        <taxon>Pseudomonadati</taxon>
        <taxon>Bacteroidota</taxon>
        <taxon>Chitinophagia</taxon>
        <taxon>Chitinophagales</taxon>
        <taxon>Chitinophagaceae</taxon>
        <taxon>Chitinophaga</taxon>
    </lineage>
</organism>
<evidence type="ECO:0000259" key="1">
    <source>
        <dbReference type="Pfam" id="PF04993"/>
    </source>
</evidence>
<feature type="domain" description="TfoX N-terminal" evidence="1">
    <location>
        <begin position="14"/>
        <end position="102"/>
    </location>
</feature>
<gene>
    <name evidence="2" type="ORF">SAMN05660461_0273</name>
</gene>
<protein>
    <submittedName>
        <fullName evidence="2">TfoX N-terminal domain-containing protein</fullName>
    </submittedName>
</protein>
<dbReference type="RefSeq" id="WP_079467621.1">
    <property type="nucleotide sequence ID" value="NZ_FUZZ01000001.1"/>
</dbReference>